<protein>
    <submittedName>
        <fullName evidence="2">Uncharacterized protein</fullName>
    </submittedName>
</protein>
<evidence type="ECO:0000313" key="3">
    <source>
        <dbReference type="Proteomes" id="UP001220324"/>
    </source>
</evidence>
<reference evidence="2 3" key="1">
    <citation type="journal article" date="2023" name="IMA Fungus">
        <title>Comparative genomic study of the Penicillium genus elucidates a diverse pangenome and 15 lateral gene transfer events.</title>
        <authorList>
            <person name="Petersen C."/>
            <person name="Sorensen T."/>
            <person name="Nielsen M.R."/>
            <person name="Sondergaard T.E."/>
            <person name="Sorensen J.L."/>
            <person name="Fitzpatrick D.A."/>
            <person name="Frisvad J.C."/>
            <person name="Nielsen K.L."/>
        </authorList>
    </citation>
    <scope>NUCLEOTIDE SEQUENCE [LARGE SCALE GENOMIC DNA]</scope>
    <source>
        <strain evidence="2 3">IBT 35679</strain>
    </source>
</reference>
<organism evidence="2 3">
    <name type="scientific">Penicillium frequentans</name>
    <dbReference type="NCBI Taxonomy" id="3151616"/>
    <lineage>
        <taxon>Eukaryota</taxon>
        <taxon>Fungi</taxon>
        <taxon>Dikarya</taxon>
        <taxon>Ascomycota</taxon>
        <taxon>Pezizomycotina</taxon>
        <taxon>Eurotiomycetes</taxon>
        <taxon>Eurotiomycetidae</taxon>
        <taxon>Eurotiales</taxon>
        <taxon>Aspergillaceae</taxon>
        <taxon>Penicillium</taxon>
    </lineage>
</organism>
<dbReference type="AlphaFoldDB" id="A0AAD6CZN4"/>
<dbReference type="EMBL" id="JAQIZZ010000003">
    <property type="protein sequence ID" value="KAJ5546365.1"/>
    <property type="molecule type" value="Genomic_DNA"/>
</dbReference>
<accession>A0AAD6CZN4</accession>
<proteinExistence type="predicted"/>
<keyword evidence="3" id="KW-1185">Reference proteome</keyword>
<evidence type="ECO:0000313" key="2">
    <source>
        <dbReference type="EMBL" id="KAJ5546365.1"/>
    </source>
</evidence>
<gene>
    <name evidence="2" type="ORF">N7494_003950</name>
</gene>
<dbReference type="Proteomes" id="UP001220324">
    <property type="component" value="Unassembled WGS sequence"/>
</dbReference>
<sequence length="65" mass="7494">MLDPFTAEEMPRVPLQTLTSTITYKRKGAQLTTTQKSRMGKGAKPNLQKPMLKKLGMRFLTIWKR</sequence>
<evidence type="ECO:0000256" key="1">
    <source>
        <dbReference type="SAM" id="MobiDB-lite"/>
    </source>
</evidence>
<name>A0AAD6CZN4_9EURO</name>
<feature type="region of interest" description="Disordered" evidence="1">
    <location>
        <begin position="28"/>
        <end position="47"/>
    </location>
</feature>
<comment type="caution">
    <text evidence="2">The sequence shown here is derived from an EMBL/GenBank/DDBJ whole genome shotgun (WGS) entry which is preliminary data.</text>
</comment>